<feature type="signal peptide" evidence="15">
    <location>
        <begin position="1"/>
        <end position="18"/>
    </location>
</feature>
<dbReference type="InterPro" id="IPR050778">
    <property type="entry name" value="Cueball_EGF_LRP_Nidogen"/>
</dbReference>
<dbReference type="EMBL" id="JASPKY010000081">
    <property type="protein sequence ID" value="KAK9738877.1"/>
    <property type="molecule type" value="Genomic_DNA"/>
</dbReference>
<feature type="domain" description="EGF-like" evidence="16">
    <location>
        <begin position="921"/>
        <end position="962"/>
    </location>
</feature>
<evidence type="ECO:0000256" key="11">
    <source>
        <dbReference type="ARBA" id="ARBA00023180"/>
    </source>
</evidence>
<dbReference type="InterPro" id="IPR006605">
    <property type="entry name" value="G2_nidogen/fibulin_G2F"/>
</dbReference>
<dbReference type="InterPro" id="IPR024731">
    <property type="entry name" value="NELL2-like_EGF"/>
</dbReference>
<dbReference type="SMART" id="SM00179">
    <property type="entry name" value="EGF_CA"/>
    <property type="match status" value="3"/>
</dbReference>
<evidence type="ECO:0000256" key="10">
    <source>
        <dbReference type="ARBA" id="ARBA00023157"/>
    </source>
</evidence>
<dbReference type="Pfam" id="PF07474">
    <property type="entry name" value="G2F"/>
    <property type="match status" value="1"/>
</dbReference>
<evidence type="ECO:0000256" key="3">
    <source>
        <dbReference type="ARBA" id="ARBA00022530"/>
    </source>
</evidence>
<evidence type="ECO:0000259" key="17">
    <source>
        <dbReference type="PROSITE" id="PS50993"/>
    </source>
</evidence>
<feature type="domain" description="EGF-like" evidence="16">
    <location>
        <begin position="836"/>
        <end position="876"/>
    </location>
</feature>
<dbReference type="SMART" id="SM00682">
    <property type="entry name" value="G2F"/>
    <property type="match status" value="1"/>
</dbReference>
<dbReference type="PANTHER" id="PTHR46513">
    <property type="entry name" value="VITELLOGENIN RECEPTOR-LIKE PROTEIN-RELATED-RELATED"/>
    <property type="match status" value="1"/>
</dbReference>
<dbReference type="FunFam" id="2.10.25.10:FF:000038">
    <property type="entry name" value="Fibrillin 2"/>
    <property type="match status" value="1"/>
</dbReference>
<feature type="domain" description="EGF-like" evidence="16">
    <location>
        <begin position="589"/>
        <end position="629"/>
    </location>
</feature>
<evidence type="ECO:0000259" key="16">
    <source>
        <dbReference type="PROSITE" id="PS50026"/>
    </source>
</evidence>
<feature type="repeat" description="LDL-receptor class B" evidence="13">
    <location>
        <begin position="1165"/>
        <end position="1210"/>
    </location>
</feature>
<evidence type="ECO:0000256" key="15">
    <source>
        <dbReference type="SAM" id="SignalP"/>
    </source>
</evidence>
<dbReference type="SUPFAM" id="SSF57184">
    <property type="entry name" value="Growth factor receptor domain"/>
    <property type="match status" value="1"/>
</dbReference>
<dbReference type="GO" id="GO:0060070">
    <property type="term" value="P:canonical Wnt signaling pathway"/>
    <property type="evidence" value="ECO:0007669"/>
    <property type="project" value="TreeGrafter"/>
</dbReference>
<dbReference type="GO" id="GO:0042813">
    <property type="term" value="F:Wnt receptor activity"/>
    <property type="evidence" value="ECO:0007669"/>
    <property type="project" value="TreeGrafter"/>
</dbReference>
<feature type="chain" id="PRO_5043587222" evidence="15">
    <location>
        <begin position="19"/>
        <end position="1320"/>
    </location>
</feature>
<proteinExistence type="predicted"/>
<dbReference type="Gene3D" id="2.120.10.30">
    <property type="entry name" value="TolB, C-terminal domain"/>
    <property type="match status" value="1"/>
</dbReference>
<dbReference type="InterPro" id="IPR018097">
    <property type="entry name" value="EGF_Ca-bd_CS"/>
</dbReference>
<dbReference type="Gene3D" id="2.40.155.10">
    <property type="entry name" value="Green fluorescent protein"/>
    <property type="match status" value="1"/>
</dbReference>
<dbReference type="CDD" id="cd00054">
    <property type="entry name" value="EGF_CA"/>
    <property type="match status" value="1"/>
</dbReference>
<feature type="domain" description="EGF-like" evidence="16">
    <location>
        <begin position="544"/>
        <end position="582"/>
    </location>
</feature>
<dbReference type="Pfam" id="PF12947">
    <property type="entry name" value="EGF_3"/>
    <property type="match status" value="2"/>
</dbReference>
<keyword evidence="20" id="KW-1185">Reference proteome</keyword>
<keyword evidence="11" id="KW-0325">Glycoprotein</keyword>
<keyword evidence="5 15" id="KW-0732">Signal</keyword>
<keyword evidence="10 12" id="KW-1015">Disulfide bond</keyword>
<evidence type="ECO:0000256" key="14">
    <source>
        <dbReference type="SAM" id="MobiDB-lite"/>
    </source>
</evidence>
<dbReference type="SMART" id="SM00135">
    <property type="entry name" value="LY"/>
    <property type="match status" value="5"/>
</dbReference>
<accession>A0AAW1LY61</accession>
<dbReference type="PROSITE" id="PS01187">
    <property type="entry name" value="EGF_CA"/>
    <property type="match status" value="1"/>
</dbReference>
<feature type="domain" description="EGF-like" evidence="16">
    <location>
        <begin position="794"/>
        <end position="834"/>
    </location>
</feature>
<evidence type="ECO:0000256" key="8">
    <source>
        <dbReference type="ARBA" id="ARBA00022869"/>
    </source>
</evidence>
<dbReference type="SMART" id="SM00181">
    <property type="entry name" value="EGF"/>
    <property type="match status" value="10"/>
</dbReference>
<feature type="disulfide bond" evidence="12">
    <location>
        <begin position="930"/>
        <end position="947"/>
    </location>
</feature>
<dbReference type="FunFam" id="2.120.10.30:FF:000241">
    <property type="entry name" value="Low-density lipoprotein receptor-related protein 6"/>
    <property type="match status" value="1"/>
</dbReference>
<feature type="domain" description="NIDO" evidence="18">
    <location>
        <begin position="78"/>
        <end position="259"/>
    </location>
</feature>
<evidence type="ECO:0000256" key="6">
    <source>
        <dbReference type="ARBA" id="ARBA00022737"/>
    </source>
</evidence>
<comment type="caution">
    <text evidence="12">Lacks conserved residue(s) required for the propagation of feature annotation.</text>
</comment>
<gene>
    <name evidence="19" type="ORF">QE152_g9506</name>
</gene>
<comment type="caution">
    <text evidence="19">The sequence shown here is derived from an EMBL/GenBank/DDBJ whole genome shotgun (WGS) entry which is preliminary data.</text>
</comment>
<dbReference type="GO" id="GO:0005886">
    <property type="term" value="C:plasma membrane"/>
    <property type="evidence" value="ECO:0007669"/>
    <property type="project" value="TreeGrafter"/>
</dbReference>
<dbReference type="PANTHER" id="PTHR46513:SF13">
    <property type="entry name" value="EGF-LIKE DOMAIN-CONTAINING PROTEIN"/>
    <property type="match status" value="1"/>
</dbReference>
<keyword evidence="7" id="KW-0106">Calcium</keyword>
<dbReference type="PROSITE" id="PS51220">
    <property type="entry name" value="NIDO"/>
    <property type="match status" value="1"/>
</dbReference>
<protein>
    <submittedName>
        <fullName evidence="19">Calcium-binding EGF domain</fullName>
    </submittedName>
</protein>
<dbReference type="GO" id="GO:0017147">
    <property type="term" value="F:Wnt-protein binding"/>
    <property type="evidence" value="ECO:0007669"/>
    <property type="project" value="TreeGrafter"/>
</dbReference>
<evidence type="ECO:0000256" key="4">
    <source>
        <dbReference type="ARBA" id="ARBA00022536"/>
    </source>
</evidence>
<comment type="subcellular location">
    <subcellularLocation>
        <location evidence="1">Secreted</location>
        <location evidence="1">Extracellular space</location>
        <location evidence="1">Extracellular matrix</location>
        <location evidence="1">Basement membrane</location>
    </subcellularLocation>
</comment>
<evidence type="ECO:0000256" key="5">
    <source>
        <dbReference type="ARBA" id="ARBA00022729"/>
    </source>
</evidence>
<dbReference type="InterPro" id="IPR003886">
    <property type="entry name" value="NIDO_dom"/>
</dbReference>
<evidence type="ECO:0000259" key="18">
    <source>
        <dbReference type="PROSITE" id="PS51220"/>
    </source>
</evidence>
<evidence type="ECO:0000256" key="2">
    <source>
        <dbReference type="ARBA" id="ARBA00022525"/>
    </source>
</evidence>
<dbReference type="InterPro" id="IPR009017">
    <property type="entry name" value="GFP"/>
</dbReference>
<dbReference type="PROSITE" id="PS51120">
    <property type="entry name" value="LDLRB"/>
    <property type="match status" value="3"/>
</dbReference>
<dbReference type="GO" id="GO:0007160">
    <property type="term" value="P:cell-matrix adhesion"/>
    <property type="evidence" value="ECO:0007669"/>
    <property type="project" value="InterPro"/>
</dbReference>
<evidence type="ECO:0000313" key="19">
    <source>
        <dbReference type="EMBL" id="KAK9738877.1"/>
    </source>
</evidence>
<reference evidence="19 20" key="1">
    <citation type="journal article" date="2024" name="BMC Genomics">
        <title>De novo assembly and annotation of Popillia japonica's genome with initial clues to its potential as an invasive pest.</title>
        <authorList>
            <person name="Cucini C."/>
            <person name="Boschi S."/>
            <person name="Funari R."/>
            <person name="Cardaioli E."/>
            <person name="Iannotti N."/>
            <person name="Marturano G."/>
            <person name="Paoli F."/>
            <person name="Bruttini M."/>
            <person name="Carapelli A."/>
            <person name="Frati F."/>
            <person name="Nardi F."/>
        </authorList>
    </citation>
    <scope>NUCLEOTIDE SEQUENCE [LARGE SCALE GENOMIC DNA]</scope>
    <source>
        <strain evidence="19">DMR45628</strain>
    </source>
</reference>
<dbReference type="Proteomes" id="UP001458880">
    <property type="component" value="Unassembled WGS sequence"/>
</dbReference>
<dbReference type="Gene3D" id="2.10.25.10">
    <property type="entry name" value="Laminin"/>
    <property type="match status" value="6"/>
</dbReference>
<keyword evidence="9" id="KW-0130">Cell adhesion</keyword>
<evidence type="ECO:0000256" key="7">
    <source>
        <dbReference type="ARBA" id="ARBA00022837"/>
    </source>
</evidence>
<dbReference type="InterPro" id="IPR000742">
    <property type="entry name" value="EGF"/>
</dbReference>
<dbReference type="InterPro" id="IPR000152">
    <property type="entry name" value="EGF-type_Asp/Asn_hydroxyl_site"/>
</dbReference>
<sequence>MYTLLFYLSVLFAHCCLAIPRDYLYDHFDAAVLPKGDDLSEEVHLVVPIIYYGTTFKTIYVNDLRKQQWNLIIPNRHPAILQLRIPVRLPNHSSAIQQQTDDPRTLQTAAEKIKDYFSEAIEFQPTSVFLVTWEDVGYHQNRSDKVNTFQVALISSKDDTYVEFLYPENGIQWIQGTGDGSGLPDARAQAGIISPDGRYHLLGTGDGSGLPDARAQAGIISPDGRYHLLPGSGTDRVHLLEKWSNIDLPGMWLFRVGIVFDENDVEVPDVGVNGQDFTLPKTCAQTSTQCHSNAKCVDFDDGICCQCNNNYYGNGKFCVKNDVPIRVNGKVRGEVNGVQFHSLDLQCYVVMKDARTYTAISKMPIELGFSTQIFQFLGSTIGWIFAKPLADALNGFQITGGVFNQTIELTSINTGHSLTIKQNYLGLDVFDRLRVEVELDGTIPTLPENTNATISEYQEQYSVTGLGVIQSLSTRVLRYNDSYNNQVELPLKIKQDILYDYCRHITPQIGVTWKLKVGKNFISYEAREQIIRFGLSNKVGPLDDIDPCEEGRLTCVENSSCVIDGDSFKCVCNPGFYEIESDNQVYCTDINECQRGQHNCNFNAICINEPGTYRCECKSDFVGDGRICTPATSCASITCPENAQCVQTDIAKCECQPGFVSTGQSCVAVQGHNCYYSNNCSPFGYCALNPNHEHTCYCLPEYRGDGYTCVKASELPPTTTPEEVIPDTTLPPTTTTTEAVTELPPYEENKEPTAQPERVEESCIFGQCWCPKGYEKIPDSIYCQVASQKLEPGEEDSCNVLKNCDIRADCLFTISGSYVCVCKPGYKGDGYTCDIVEESCLDTNICDVHASCQYDEFARPVCICGTGFQGDGLTCMPIAACIKDEDCPINEECSFDQHTQTYECLCKEGTSRDSQHQCVAMDDTCSGGYCVENAECLYDPDFQTHYCACKPNFTGDGITECKPKPLGCDVLKNCGLNANCNYNITISLHQCQCASGYTGDGFVCEKERDCHIDPYMPGYIGNGTFCKEIPKYGGNFLLLNQGMATLKVPYNLSRTSRPRPIQVQMQQIAVGLDSDCLDGRFYWSDIFSRAIKSANYNGTEKKDFITYGVGSPEGISIDWVSRNIYWTDSTNKTIEVANIETRLTRTLITANLVNPRGIAVHPQRGKIFWSDWDRKNPKIEMANADGSDRQIFLNGTAVGLPNSLTIDFDTEHLCYADAGTKSIQCVDIDTRIIRSIAKNCSYPFGIATTRDRIYWSDWLTKKIEQVDKTTLERLTPMIIPMGGGSNKLYEVVAVGERCPSLINVCQYHREQCTVGHIWSL</sequence>
<dbReference type="GO" id="GO:0005509">
    <property type="term" value="F:calcium ion binding"/>
    <property type="evidence" value="ECO:0007669"/>
    <property type="project" value="InterPro"/>
</dbReference>
<feature type="repeat" description="LDL-receptor class B" evidence="13">
    <location>
        <begin position="1122"/>
        <end position="1164"/>
    </location>
</feature>
<evidence type="ECO:0000256" key="9">
    <source>
        <dbReference type="ARBA" id="ARBA00022889"/>
    </source>
</evidence>
<feature type="domain" description="Nidogen G2 beta-barrel" evidence="17">
    <location>
        <begin position="323"/>
        <end position="549"/>
    </location>
</feature>
<keyword evidence="2" id="KW-0964">Secreted</keyword>
<feature type="region of interest" description="Disordered" evidence="14">
    <location>
        <begin position="718"/>
        <end position="737"/>
    </location>
</feature>
<dbReference type="InterPro" id="IPR011042">
    <property type="entry name" value="6-blade_b-propeller_TolB-like"/>
</dbReference>
<dbReference type="GO" id="GO:0005604">
    <property type="term" value="C:basement membrane"/>
    <property type="evidence" value="ECO:0007669"/>
    <property type="project" value="UniProtKB-SubCell"/>
</dbReference>
<keyword evidence="8" id="KW-0084">Basement membrane</keyword>
<feature type="compositionally biased region" description="Low complexity" evidence="14">
    <location>
        <begin position="726"/>
        <end position="737"/>
    </location>
</feature>
<organism evidence="19 20">
    <name type="scientific">Popillia japonica</name>
    <name type="common">Japanese beetle</name>
    <dbReference type="NCBI Taxonomy" id="7064"/>
    <lineage>
        <taxon>Eukaryota</taxon>
        <taxon>Metazoa</taxon>
        <taxon>Ecdysozoa</taxon>
        <taxon>Arthropoda</taxon>
        <taxon>Hexapoda</taxon>
        <taxon>Insecta</taxon>
        <taxon>Pterygota</taxon>
        <taxon>Neoptera</taxon>
        <taxon>Endopterygota</taxon>
        <taxon>Coleoptera</taxon>
        <taxon>Polyphaga</taxon>
        <taxon>Scarabaeiformia</taxon>
        <taxon>Scarabaeidae</taxon>
        <taxon>Rutelinae</taxon>
        <taxon>Popillia</taxon>
    </lineage>
</organism>
<dbReference type="SUPFAM" id="SSF54511">
    <property type="entry name" value="GFP-like"/>
    <property type="match status" value="1"/>
</dbReference>
<dbReference type="InterPro" id="IPR009030">
    <property type="entry name" value="Growth_fac_rcpt_cys_sf"/>
</dbReference>
<feature type="domain" description="EGF-like" evidence="16">
    <location>
        <begin position="964"/>
        <end position="1005"/>
    </location>
</feature>
<dbReference type="PROSITE" id="PS50993">
    <property type="entry name" value="NIDOGEN_G2"/>
    <property type="match status" value="1"/>
</dbReference>
<dbReference type="InterPro" id="IPR000033">
    <property type="entry name" value="LDLR_classB_rpt"/>
</dbReference>
<evidence type="ECO:0000256" key="12">
    <source>
        <dbReference type="PROSITE-ProRule" id="PRU00076"/>
    </source>
</evidence>
<evidence type="ECO:0000256" key="1">
    <source>
        <dbReference type="ARBA" id="ARBA00004302"/>
    </source>
</evidence>
<dbReference type="InterPro" id="IPR001881">
    <property type="entry name" value="EGF-like_Ca-bd_dom"/>
</dbReference>
<evidence type="ECO:0000256" key="13">
    <source>
        <dbReference type="PROSITE-ProRule" id="PRU00461"/>
    </source>
</evidence>
<dbReference type="PROSITE" id="PS50026">
    <property type="entry name" value="EGF_3"/>
    <property type="match status" value="6"/>
</dbReference>
<keyword evidence="4 12" id="KW-0245">EGF-like domain</keyword>
<dbReference type="SMART" id="SM00539">
    <property type="entry name" value="NIDO"/>
    <property type="match status" value="1"/>
</dbReference>
<dbReference type="PROSITE" id="PS01186">
    <property type="entry name" value="EGF_2"/>
    <property type="match status" value="4"/>
</dbReference>
<feature type="disulfide bond" evidence="12">
    <location>
        <begin position="974"/>
        <end position="991"/>
    </location>
</feature>
<dbReference type="SUPFAM" id="SSF63825">
    <property type="entry name" value="YWTD domain"/>
    <property type="match status" value="1"/>
</dbReference>
<dbReference type="PROSITE" id="PS00010">
    <property type="entry name" value="ASX_HYDROXYL"/>
    <property type="match status" value="1"/>
</dbReference>
<feature type="repeat" description="LDL-receptor class B" evidence="13">
    <location>
        <begin position="1079"/>
        <end position="1121"/>
    </location>
</feature>
<dbReference type="Pfam" id="PF00058">
    <property type="entry name" value="Ldl_recept_b"/>
    <property type="match status" value="2"/>
</dbReference>
<keyword evidence="3" id="KW-0272">Extracellular matrix</keyword>
<evidence type="ECO:0000313" key="20">
    <source>
        <dbReference type="Proteomes" id="UP001458880"/>
    </source>
</evidence>
<name>A0AAW1LY61_POPJA</name>
<dbReference type="Pfam" id="PF06119">
    <property type="entry name" value="NIDO"/>
    <property type="match status" value="1"/>
</dbReference>
<keyword evidence="6" id="KW-0677">Repeat</keyword>